<accession>A0A0S3S9T9</accession>
<organism evidence="1 2">
    <name type="scientific">Vigna angularis var. angularis</name>
    <dbReference type="NCBI Taxonomy" id="157739"/>
    <lineage>
        <taxon>Eukaryota</taxon>
        <taxon>Viridiplantae</taxon>
        <taxon>Streptophyta</taxon>
        <taxon>Embryophyta</taxon>
        <taxon>Tracheophyta</taxon>
        <taxon>Spermatophyta</taxon>
        <taxon>Magnoliopsida</taxon>
        <taxon>eudicotyledons</taxon>
        <taxon>Gunneridae</taxon>
        <taxon>Pentapetalae</taxon>
        <taxon>rosids</taxon>
        <taxon>fabids</taxon>
        <taxon>Fabales</taxon>
        <taxon>Fabaceae</taxon>
        <taxon>Papilionoideae</taxon>
        <taxon>50 kb inversion clade</taxon>
        <taxon>NPAAA clade</taxon>
        <taxon>indigoferoid/millettioid clade</taxon>
        <taxon>Phaseoleae</taxon>
        <taxon>Vigna</taxon>
    </lineage>
</organism>
<reference evidence="1 2" key="1">
    <citation type="journal article" date="2015" name="Sci. Rep.">
        <title>The power of single molecule real-time sequencing technology in the de novo assembly of a eukaryotic genome.</title>
        <authorList>
            <person name="Sakai H."/>
            <person name="Naito K."/>
            <person name="Ogiso-Tanaka E."/>
            <person name="Takahashi Y."/>
            <person name="Iseki K."/>
            <person name="Muto C."/>
            <person name="Satou K."/>
            <person name="Teruya K."/>
            <person name="Shiroma A."/>
            <person name="Shimoji M."/>
            <person name="Hirano T."/>
            <person name="Itoh T."/>
            <person name="Kaga A."/>
            <person name="Tomooka N."/>
        </authorList>
    </citation>
    <scope>NUCLEOTIDE SEQUENCE [LARGE SCALE GENOMIC DNA]</scope>
    <source>
        <strain evidence="2">cv. Shumari</strain>
    </source>
</reference>
<keyword evidence="2" id="KW-1185">Reference proteome</keyword>
<gene>
    <name evidence="1" type="primary">Vigan.06G061900</name>
    <name evidence="1" type="ORF">VIGAN_06061900</name>
</gene>
<dbReference type="EMBL" id="AP015039">
    <property type="protein sequence ID" value="BAT89620.1"/>
    <property type="molecule type" value="Genomic_DNA"/>
</dbReference>
<protein>
    <submittedName>
        <fullName evidence="1">Uncharacterized protein</fullName>
    </submittedName>
</protein>
<name>A0A0S3S9T9_PHAAN</name>
<evidence type="ECO:0000313" key="1">
    <source>
        <dbReference type="EMBL" id="BAT89620.1"/>
    </source>
</evidence>
<dbReference type="Proteomes" id="UP000291084">
    <property type="component" value="Chromosome 6"/>
</dbReference>
<evidence type="ECO:0000313" key="2">
    <source>
        <dbReference type="Proteomes" id="UP000291084"/>
    </source>
</evidence>
<proteinExistence type="predicted"/>
<sequence length="83" mass="9609">MKRKPALIITFQRKDLIGGEDYLMGGEDYLMGGEENLIGGTEEKLRKNLEAEENPRLVMMLVKMLEWRWFSDKAFSRGNGVQE</sequence>
<dbReference type="AlphaFoldDB" id="A0A0S3S9T9"/>